<dbReference type="Pfam" id="PF07702">
    <property type="entry name" value="UTRA"/>
    <property type="match status" value="1"/>
</dbReference>
<dbReference type="GO" id="GO:0003700">
    <property type="term" value="F:DNA-binding transcription factor activity"/>
    <property type="evidence" value="ECO:0007669"/>
    <property type="project" value="InterPro"/>
</dbReference>
<dbReference type="AlphaFoldDB" id="A0A7X3FRE7"/>
<dbReference type="GO" id="GO:0003677">
    <property type="term" value="F:DNA binding"/>
    <property type="evidence" value="ECO:0007669"/>
    <property type="project" value="UniProtKB-KW"/>
</dbReference>
<dbReference type="Gene3D" id="1.10.10.10">
    <property type="entry name" value="Winged helix-like DNA-binding domain superfamily/Winged helix DNA-binding domain"/>
    <property type="match status" value="1"/>
</dbReference>
<dbReference type="PANTHER" id="PTHR44846">
    <property type="entry name" value="MANNOSYL-D-GLYCERATE TRANSPORT/METABOLISM SYSTEM REPRESSOR MNGR-RELATED"/>
    <property type="match status" value="1"/>
</dbReference>
<dbReference type="EMBL" id="WQRF01000002">
    <property type="protein sequence ID" value="MVS98912.1"/>
    <property type="molecule type" value="Genomic_DNA"/>
</dbReference>
<dbReference type="PANTHER" id="PTHR44846:SF1">
    <property type="entry name" value="MANNOSYL-D-GLYCERATE TRANSPORT_METABOLISM SYSTEM REPRESSOR MNGR-RELATED"/>
    <property type="match status" value="1"/>
</dbReference>
<keyword evidence="2" id="KW-0238">DNA-binding</keyword>
<organism evidence="5 6">
    <name type="scientific">Devosia marina</name>
    <dbReference type="NCBI Taxonomy" id="2683198"/>
    <lineage>
        <taxon>Bacteria</taxon>
        <taxon>Pseudomonadati</taxon>
        <taxon>Pseudomonadota</taxon>
        <taxon>Alphaproteobacteria</taxon>
        <taxon>Hyphomicrobiales</taxon>
        <taxon>Devosiaceae</taxon>
        <taxon>Devosia</taxon>
    </lineage>
</organism>
<dbReference type="SUPFAM" id="SSF64288">
    <property type="entry name" value="Chorismate lyase-like"/>
    <property type="match status" value="1"/>
</dbReference>
<keyword evidence="1" id="KW-0805">Transcription regulation</keyword>
<evidence type="ECO:0000259" key="4">
    <source>
        <dbReference type="PROSITE" id="PS50949"/>
    </source>
</evidence>
<dbReference type="InterPro" id="IPR036390">
    <property type="entry name" value="WH_DNA-bd_sf"/>
</dbReference>
<dbReference type="SMART" id="SM00345">
    <property type="entry name" value="HTH_GNTR"/>
    <property type="match status" value="1"/>
</dbReference>
<keyword evidence="3" id="KW-0804">Transcription</keyword>
<dbReference type="CDD" id="cd07377">
    <property type="entry name" value="WHTH_GntR"/>
    <property type="match status" value="1"/>
</dbReference>
<evidence type="ECO:0000313" key="6">
    <source>
        <dbReference type="Proteomes" id="UP000438106"/>
    </source>
</evidence>
<protein>
    <submittedName>
        <fullName evidence="5">UTRA domain-containing protein</fullName>
    </submittedName>
</protein>
<evidence type="ECO:0000256" key="2">
    <source>
        <dbReference type="ARBA" id="ARBA00023125"/>
    </source>
</evidence>
<name>A0A7X3FRE7_9HYPH</name>
<dbReference type="PROSITE" id="PS50949">
    <property type="entry name" value="HTH_GNTR"/>
    <property type="match status" value="1"/>
</dbReference>
<gene>
    <name evidence="5" type="ORF">GO014_07760</name>
</gene>
<comment type="caution">
    <text evidence="5">The sequence shown here is derived from an EMBL/GenBank/DDBJ whole genome shotgun (WGS) entry which is preliminary data.</text>
</comment>
<dbReference type="RefSeq" id="WP_157289866.1">
    <property type="nucleotide sequence ID" value="NZ_WQRF01000002.1"/>
</dbReference>
<keyword evidence="6" id="KW-1185">Reference proteome</keyword>
<proteinExistence type="predicted"/>
<dbReference type="Gene3D" id="3.40.1410.10">
    <property type="entry name" value="Chorismate lyase-like"/>
    <property type="match status" value="1"/>
</dbReference>
<evidence type="ECO:0000313" key="5">
    <source>
        <dbReference type="EMBL" id="MVS98912.1"/>
    </source>
</evidence>
<dbReference type="Pfam" id="PF00392">
    <property type="entry name" value="GntR"/>
    <property type="match status" value="1"/>
</dbReference>
<dbReference type="InterPro" id="IPR000524">
    <property type="entry name" value="Tscrpt_reg_HTH_GntR"/>
</dbReference>
<dbReference type="InterPro" id="IPR028978">
    <property type="entry name" value="Chorismate_lyase_/UTRA_dom_sf"/>
</dbReference>
<dbReference type="Proteomes" id="UP000438106">
    <property type="component" value="Unassembled WGS sequence"/>
</dbReference>
<dbReference type="SUPFAM" id="SSF46785">
    <property type="entry name" value="Winged helix' DNA-binding domain"/>
    <property type="match status" value="1"/>
</dbReference>
<reference evidence="5 6" key="1">
    <citation type="submission" date="2019-12" db="EMBL/GenBank/DDBJ databases">
        <title>Devosia maris sp. nov., isolated from the deep seawater.</title>
        <authorList>
            <person name="Liu Y."/>
        </authorList>
    </citation>
    <scope>NUCLEOTIDE SEQUENCE [LARGE SCALE GENOMIC DNA]</scope>
    <source>
        <strain evidence="5 6">L53-10-65</strain>
    </source>
</reference>
<evidence type="ECO:0000256" key="3">
    <source>
        <dbReference type="ARBA" id="ARBA00023163"/>
    </source>
</evidence>
<dbReference type="SMART" id="SM00866">
    <property type="entry name" value="UTRA"/>
    <property type="match status" value="1"/>
</dbReference>
<evidence type="ECO:0000256" key="1">
    <source>
        <dbReference type="ARBA" id="ARBA00023015"/>
    </source>
</evidence>
<dbReference type="GO" id="GO:0045892">
    <property type="term" value="P:negative regulation of DNA-templated transcription"/>
    <property type="evidence" value="ECO:0007669"/>
    <property type="project" value="TreeGrafter"/>
</dbReference>
<sequence length="253" mass="27515">MTTKSIPKYQSVHDEVLNRLESGMYSIGTRLPTEEALATAFDVSRVTVRKALDMLVQSGYITARQGSGYVVSTLSPPSSTCLVSFTDQVIREGRMPGAKLLGIEAPATSVPPEVAALFDSELTLIRRLRTVDGAPVMLVRTWVPSHLVDGISAEDLPETGQDQSILRILGRRFKMQWTRACEVISSLVADSEIAELLAVKPNAPILSQACTAFDEDQKPVFYDQVFRQSPITYNLDKSAPTRTAGNAAGISAQ</sequence>
<accession>A0A7X3FRE7</accession>
<feature type="domain" description="HTH gntR-type" evidence="4">
    <location>
        <begin position="6"/>
        <end position="74"/>
    </location>
</feature>
<dbReference type="InterPro" id="IPR036388">
    <property type="entry name" value="WH-like_DNA-bd_sf"/>
</dbReference>
<dbReference type="PRINTS" id="PR00035">
    <property type="entry name" value="HTHGNTR"/>
</dbReference>
<dbReference type="InterPro" id="IPR011663">
    <property type="entry name" value="UTRA"/>
</dbReference>
<dbReference type="InterPro" id="IPR050679">
    <property type="entry name" value="Bact_HTH_transcr_reg"/>
</dbReference>